<keyword evidence="3" id="KW-1185">Reference proteome</keyword>
<name>A0AAJ8LED2_9TREE</name>
<sequence length="214" mass="22253">MMSTLNLLLALLALANIAFAAQRVDNTFIGCVTSAAVPTTNTLSRPGITSDAACRVANVRTTFQWDGCFDSSVTSGLSDDGIWSNTQTCFAHAASYKYLVILPRTGANGWHCYFGNKVTFPARSVCTGSSYYAYDHSAAAQASALTKRQARDSARLPSQSFCPSGLEACLVNGSGDGYEIAGVAFGGATCTAGRCNAFACDTGFVLIGGVCVSA</sequence>
<organism evidence="2 3">
    <name type="scientific">Kwoniella shandongensis</name>
    <dbReference type="NCBI Taxonomy" id="1734106"/>
    <lineage>
        <taxon>Eukaryota</taxon>
        <taxon>Fungi</taxon>
        <taxon>Dikarya</taxon>
        <taxon>Basidiomycota</taxon>
        <taxon>Agaricomycotina</taxon>
        <taxon>Tremellomycetes</taxon>
        <taxon>Tremellales</taxon>
        <taxon>Cryptococcaceae</taxon>
        <taxon>Kwoniella</taxon>
    </lineage>
</organism>
<proteinExistence type="predicted"/>
<gene>
    <name evidence="2" type="ORF">CI109_100720</name>
</gene>
<dbReference type="Proteomes" id="UP000322225">
    <property type="component" value="Chromosome 1"/>
</dbReference>
<dbReference type="RefSeq" id="XP_065822902.1">
    <property type="nucleotide sequence ID" value="XM_065966830.1"/>
</dbReference>
<evidence type="ECO:0000313" key="3">
    <source>
        <dbReference type="Proteomes" id="UP000322225"/>
    </source>
</evidence>
<evidence type="ECO:0000313" key="2">
    <source>
        <dbReference type="EMBL" id="WWD16294.1"/>
    </source>
</evidence>
<keyword evidence="1" id="KW-0732">Signal</keyword>
<protein>
    <submittedName>
        <fullName evidence="2">Uncharacterized protein</fullName>
    </submittedName>
</protein>
<reference evidence="2" key="1">
    <citation type="submission" date="2017-08" db="EMBL/GenBank/DDBJ databases">
        <authorList>
            <person name="Cuomo C."/>
            <person name="Billmyre B."/>
            <person name="Heitman J."/>
        </authorList>
    </citation>
    <scope>NUCLEOTIDE SEQUENCE</scope>
    <source>
        <strain evidence="2">CBS 12478</strain>
    </source>
</reference>
<reference evidence="2" key="2">
    <citation type="submission" date="2024-01" db="EMBL/GenBank/DDBJ databases">
        <title>Comparative genomics of Cryptococcus and Kwoniella reveals pathogenesis evolution and contrasting modes of karyotype evolution via chromosome fusion or intercentromeric recombination.</title>
        <authorList>
            <person name="Coelho M.A."/>
            <person name="David-Palma M."/>
            <person name="Shea T."/>
            <person name="Bowers K."/>
            <person name="McGinley-Smith S."/>
            <person name="Mohammad A.W."/>
            <person name="Gnirke A."/>
            <person name="Yurkov A.M."/>
            <person name="Nowrousian M."/>
            <person name="Sun S."/>
            <person name="Cuomo C.A."/>
            <person name="Heitman J."/>
        </authorList>
    </citation>
    <scope>NUCLEOTIDE SEQUENCE</scope>
    <source>
        <strain evidence="2">CBS 12478</strain>
    </source>
</reference>
<evidence type="ECO:0000256" key="1">
    <source>
        <dbReference type="SAM" id="SignalP"/>
    </source>
</evidence>
<feature type="chain" id="PRO_5042517704" evidence="1">
    <location>
        <begin position="21"/>
        <end position="214"/>
    </location>
</feature>
<feature type="signal peptide" evidence="1">
    <location>
        <begin position="1"/>
        <end position="20"/>
    </location>
</feature>
<dbReference type="GeneID" id="43588657"/>
<accession>A0AAJ8LED2</accession>
<dbReference type="AlphaFoldDB" id="A0AAJ8LED2"/>
<dbReference type="EMBL" id="CP144051">
    <property type="protein sequence ID" value="WWD16294.1"/>
    <property type="molecule type" value="Genomic_DNA"/>
</dbReference>
<dbReference type="KEGG" id="ksn:43588657"/>